<dbReference type="HOGENOM" id="CLU_091427_0_0_1"/>
<dbReference type="EMBL" id="JMSE01000185">
    <property type="protein sequence ID" value="KDN71435.1"/>
    <property type="molecule type" value="Genomic_DNA"/>
</dbReference>
<reference evidence="4" key="1">
    <citation type="journal article" date="2014" name="Genome Announc.">
        <title>Draft genome sequence of Colletotrichum sublineola, a destructive pathogen of cultivated sorghum.</title>
        <authorList>
            <person name="Baroncelli R."/>
            <person name="Sanz-Martin J.M."/>
            <person name="Rech G.E."/>
            <person name="Sukno S.A."/>
            <person name="Thon M.R."/>
        </authorList>
    </citation>
    <scope>NUCLEOTIDE SEQUENCE [LARGE SCALE GENOMIC DNA]</scope>
    <source>
        <strain evidence="4">TX430BB</strain>
    </source>
</reference>
<dbReference type="OrthoDB" id="5414836at2759"/>
<name>A0A066XZM4_COLSU</name>
<dbReference type="eggNOG" id="ENOG502T1R5">
    <property type="taxonomic scope" value="Eukaryota"/>
</dbReference>
<dbReference type="AlphaFoldDB" id="A0A066XZM4"/>
<keyword evidence="4" id="KW-1185">Reference proteome</keyword>
<comment type="caution">
    <text evidence="3">The sequence shown here is derived from an EMBL/GenBank/DDBJ whole genome shotgun (WGS) entry which is preliminary data.</text>
</comment>
<keyword evidence="2" id="KW-1133">Transmembrane helix</keyword>
<feature type="transmembrane region" description="Helical" evidence="2">
    <location>
        <begin position="193"/>
        <end position="216"/>
    </location>
</feature>
<keyword evidence="2" id="KW-0472">Membrane</keyword>
<protein>
    <submittedName>
        <fullName evidence="3">Uncharacterized protein</fullName>
    </submittedName>
</protein>
<evidence type="ECO:0000313" key="3">
    <source>
        <dbReference type="EMBL" id="KDN71435.1"/>
    </source>
</evidence>
<proteinExistence type="predicted"/>
<accession>A0A066XZM4</accession>
<evidence type="ECO:0000256" key="1">
    <source>
        <dbReference type="SAM" id="MobiDB-lite"/>
    </source>
</evidence>
<evidence type="ECO:0000313" key="4">
    <source>
        <dbReference type="Proteomes" id="UP000027238"/>
    </source>
</evidence>
<dbReference type="OMA" id="PQLHSDC"/>
<sequence length="294" mass="31502">MATTTATSPLVSPAQMLSDAASATTNVSGGNETAAPVVCFDTCNNAYIEAGSVGKVPSMCDANSDFWRGYQECISCIRAEANDAEMTIETYINPAFKQFIDYCASQPPQPSYPSTFMTTRTVVQFVDVTALNGKVQPGVLRTRTVTELKAEVTGLLTATSNGLSPQRTSPTATMPAGTSATVAQEPFPERDKAWIAGPVIGAVTAILLALAGLWFLRRRSRRAFDWSAAKANGYGKEEFTKAKLHSDCIPRGYVAELEDSWPEAMPEMSANEIPSQELPVSDGRHVEGVTGRNS</sequence>
<dbReference type="STRING" id="1173701.A0A066XZM4"/>
<dbReference type="Proteomes" id="UP000027238">
    <property type="component" value="Unassembled WGS sequence"/>
</dbReference>
<gene>
    <name evidence="3" type="ORF">CSUB01_03367</name>
</gene>
<dbReference type="PANTHER" id="PTHR38122:SF1">
    <property type="entry name" value="GLYCOPROTEIN X"/>
    <property type="match status" value="1"/>
</dbReference>
<organism evidence="3 4">
    <name type="scientific">Colletotrichum sublineola</name>
    <name type="common">Sorghum anthracnose fungus</name>
    <dbReference type="NCBI Taxonomy" id="1173701"/>
    <lineage>
        <taxon>Eukaryota</taxon>
        <taxon>Fungi</taxon>
        <taxon>Dikarya</taxon>
        <taxon>Ascomycota</taxon>
        <taxon>Pezizomycotina</taxon>
        <taxon>Sordariomycetes</taxon>
        <taxon>Hypocreomycetidae</taxon>
        <taxon>Glomerellales</taxon>
        <taxon>Glomerellaceae</taxon>
        <taxon>Colletotrichum</taxon>
        <taxon>Colletotrichum graminicola species complex</taxon>
    </lineage>
</organism>
<evidence type="ECO:0000256" key="2">
    <source>
        <dbReference type="SAM" id="Phobius"/>
    </source>
</evidence>
<dbReference type="PANTHER" id="PTHR38122">
    <property type="entry name" value="GLYCOPROTEIN X"/>
    <property type="match status" value="1"/>
</dbReference>
<feature type="region of interest" description="Disordered" evidence="1">
    <location>
        <begin position="271"/>
        <end position="294"/>
    </location>
</feature>
<keyword evidence="2" id="KW-0812">Transmembrane</keyword>